<dbReference type="InterPro" id="IPR000602">
    <property type="entry name" value="Glyco_hydro_38_N"/>
</dbReference>
<dbReference type="SUPFAM" id="SSF74650">
    <property type="entry name" value="Galactose mutarotase-like"/>
    <property type="match status" value="1"/>
</dbReference>
<feature type="chain" id="PRO_5043699819" evidence="8">
    <location>
        <begin position="20"/>
        <end position="918"/>
    </location>
</feature>
<dbReference type="InterPro" id="IPR050843">
    <property type="entry name" value="Glycosyl_Hydrlase_38"/>
</dbReference>
<dbReference type="Gene3D" id="2.70.98.30">
    <property type="entry name" value="Golgi alpha-mannosidase II, domain 4"/>
    <property type="match status" value="1"/>
</dbReference>
<keyword evidence="4" id="KW-0378">Hydrolase</keyword>
<proteinExistence type="inferred from homology"/>
<dbReference type="Pfam" id="PF07748">
    <property type="entry name" value="Glyco_hydro_38C"/>
    <property type="match status" value="1"/>
</dbReference>
<dbReference type="InterPro" id="IPR028995">
    <property type="entry name" value="Glyco_hydro_57/38_cen_sf"/>
</dbReference>
<evidence type="ECO:0000313" key="10">
    <source>
        <dbReference type="EMBL" id="KAL0485526.1"/>
    </source>
</evidence>
<keyword evidence="5" id="KW-0862">Zinc</keyword>
<dbReference type="PANTHER" id="PTHR11607">
    <property type="entry name" value="ALPHA-MANNOSIDASE"/>
    <property type="match status" value="1"/>
</dbReference>
<evidence type="ECO:0000256" key="5">
    <source>
        <dbReference type="ARBA" id="ARBA00022833"/>
    </source>
</evidence>
<name>A0AAW2ZA04_9EUKA</name>
<dbReference type="SUPFAM" id="SSF88688">
    <property type="entry name" value="Families 57/38 glycoside transferase middle domain"/>
    <property type="match status" value="1"/>
</dbReference>
<keyword evidence="7" id="KW-0326">Glycosidase</keyword>
<dbReference type="Pfam" id="PF01074">
    <property type="entry name" value="Glyco_hydro_38N"/>
    <property type="match status" value="1"/>
</dbReference>
<evidence type="ECO:0000256" key="8">
    <source>
        <dbReference type="SAM" id="SignalP"/>
    </source>
</evidence>
<dbReference type="InterPro" id="IPR027291">
    <property type="entry name" value="Glyco_hydro_38_N_sf"/>
</dbReference>
<dbReference type="InterPro" id="IPR011682">
    <property type="entry name" value="Glyco_hydro_38_C"/>
</dbReference>
<dbReference type="EMBL" id="JAOPGA020001145">
    <property type="protein sequence ID" value="KAL0485526.1"/>
    <property type="molecule type" value="Genomic_DNA"/>
</dbReference>
<keyword evidence="6" id="KW-1015">Disulfide bond</keyword>
<gene>
    <name evidence="10" type="ORF">AKO1_003110</name>
</gene>
<feature type="signal peptide" evidence="8">
    <location>
        <begin position="1"/>
        <end position="19"/>
    </location>
</feature>
<dbReference type="Gene3D" id="1.20.1270.50">
    <property type="entry name" value="Glycoside hydrolase family 38, central domain"/>
    <property type="match status" value="1"/>
</dbReference>
<dbReference type="CDD" id="cd00451">
    <property type="entry name" value="GH38N_AMII_euk"/>
    <property type="match status" value="1"/>
</dbReference>
<evidence type="ECO:0000256" key="7">
    <source>
        <dbReference type="ARBA" id="ARBA00023295"/>
    </source>
</evidence>
<dbReference type="InterPro" id="IPR011330">
    <property type="entry name" value="Glyco_hydro/deAcase_b/a-brl"/>
</dbReference>
<keyword evidence="3" id="KW-0479">Metal-binding</keyword>
<evidence type="ECO:0000256" key="1">
    <source>
        <dbReference type="ARBA" id="ARBA00001947"/>
    </source>
</evidence>
<organism evidence="10 11">
    <name type="scientific">Acrasis kona</name>
    <dbReference type="NCBI Taxonomy" id="1008807"/>
    <lineage>
        <taxon>Eukaryota</taxon>
        <taxon>Discoba</taxon>
        <taxon>Heterolobosea</taxon>
        <taxon>Tetramitia</taxon>
        <taxon>Eutetramitia</taxon>
        <taxon>Acrasidae</taxon>
        <taxon>Acrasis</taxon>
    </lineage>
</organism>
<dbReference type="SMART" id="SM00872">
    <property type="entry name" value="Alpha-mann_mid"/>
    <property type="match status" value="1"/>
</dbReference>
<dbReference type="GO" id="GO:0030246">
    <property type="term" value="F:carbohydrate binding"/>
    <property type="evidence" value="ECO:0007669"/>
    <property type="project" value="InterPro"/>
</dbReference>
<evidence type="ECO:0000313" key="11">
    <source>
        <dbReference type="Proteomes" id="UP001431209"/>
    </source>
</evidence>
<keyword evidence="8" id="KW-0732">Signal</keyword>
<comment type="similarity">
    <text evidence="2">Belongs to the glycosyl hydrolase 38 family.</text>
</comment>
<dbReference type="AlphaFoldDB" id="A0AAW2ZA04"/>
<dbReference type="GO" id="GO:0005764">
    <property type="term" value="C:lysosome"/>
    <property type="evidence" value="ECO:0007669"/>
    <property type="project" value="TreeGrafter"/>
</dbReference>
<dbReference type="SUPFAM" id="SSF88713">
    <property type="entry name" value="Glycoside hydrolase/deacetylase"/>
    <property type="match status" value="1"/>
</dbReference>
<dbReference type="InterPro" id="IPR011013">
    <property type="entry name" value="Gal_mutarotase_sf_dom"/>
</dbReference>
<sequence length="918" mass="104172">MRSPLVLVILCAIAVATLSAPLKVHVIPHSHCDPGWLKTYEGYYTEQVEKILTTVTSNLLNDQSLRFVWVEQVFFQRWWKSANKQTQKDFRTILERGQIEFLNGGWVMHDDAVTTYSAMIDQTTMGHQFISAVFGDQYLPRVGWTIDPFGLSSVSPMINKGFKQPHHVINRISYDVKQQFKKDRAMEFRWRYDPNHDDDEHETFTHVMHSHYGSISGFNFDYGDDPVTDSNIEKLSKEFVDKVTEFSKAYRTEHVSFPFGNDFQYVNASINFINMNKILKYVNEHYKDQVEAKYSKVTEYFDAVYPVDADMKPLTKTEFPTYKGDFFPYADSDASYWSGYFVSRPRLKGRVREGERISRTAETLYAIANVAHKTVAGGSNANYENLYSLRHSNGLCQHHDGITGTEKPFVEDDYMQWLEKGINEASITLGRSAASLVSRNNTSENILIKFANDASYLTQLKSGDRVPIYAYNNLAWSRQGLITLTINTDKVKVAGVSSYQVSPLGDGLFKLTIATQTLTPFGLHSFVLYVTDAASSTTEKKNLNNAVLSNGVMQVTYDQEGKVSALKNNKENVETKLKIEYLEYESYAGPGQASGAYIFRSKKKDASFVNLDGATKPEFTEGAVSQQVSHKVNNYITATTNVYKFEDRYGGMSHAVDLDLTVGVVPGNREVVVRLSTDITSDGKLFTDNNGLLTLERSRTDKPSSAEKNLFPTASNFYPIVYHAYIKDDSRRLTVVTNTSRGVASLMDGSIEVMLHRRTNQDDSRGVGHALDDQTTHTVKLRILLDRPTSRSSRAHVAHRQNYPVDALAFEKLISREQFERDYVDRYSPLTREFSPSAHVLDLHQQRDPKGRESTLIRTVNIDQDSEQEKIELSGLFVGAKEQSFVETSLNARKPVKEQSKLSYSSKPFEFKTFNVQY</sequence>
<dbReference type="Gene3D" id="3.20.110.10">
    <property type="entry name" value="Glycoside hydrolase 38, N terminal domain"/>
    <property type="match status" value="1"/>
</dbReference>
<dbReference type="PANTHER" id="PTHR11607:SF3">
    <property type="entry name" value="LYSOSOMAL ALPHA-MANNOSIDASE"/>
    <property type="match status" value="1"/>
</dbReference>
<evidence type="ECO:0000256" key="2">
    <source>
        <dbReference type="ARBA" id="ARBA00009792"/>
    </source>
</evidence>
<dbReference type="InterPro" id="IPR015341">
    <property type="entry name" value="Glyco_hydro_38_cen"/>
</dbReference>
<dbReference type="GO" id="GO:0046872">
    <property type="term" value="F:metal ion binding"/>
    <property type="evidence" value="ECO:0007669"/>
    <property type="project" value="UniProtKB-KW"/>
</dbReference>
<dbReference type="Proteomes" id="UP001431209">
    <property type="component" value="Unassembled WGS sequence"/>
</dbReference>
<feature type="domain" description="Glycoside hydrolase family 38 central" evidence="9">
    <location>
        <begin position="335"/>
        <end position="418"/>
    </location>
</feature>
<keyword evidence="11" id="KW-1185">Reference proteome</keyword>
<evidence type="ECO:0000256" key="4">
    <source>
        <dbReference type="ARBA" id="ARBA00022801"/>
    </source>
</evidence>
<dbReference type="Pfam" id="PF09261">
    <property type="entry name" value="Alpha-mann_mid"/>
    <property type="match status" value="1"/>
</dbReference>
<comment type="cofactor">
    <cofactor evidence="1">
        <name>Zn(2+)</name>
        <dbReference type="ChEBI" id="CHEBI:29105"/>
    </cofactor>
</comment>
<evidence type="ECO:0000256" key="3">
    <source>
        <dbReference type="ARBA" id="ARBA00022723"/>
    </source>
</evidence>
<dbReference type="GO" id="GO:0006013">
    <property type="term" value="P:mannose metabolic process"/>
    <property type="evidence" value="ECO:0007669"/>
    <property type="project" value="InterPro"/>
</dbReference>
<accession>A0AAW2ZA04</accession>
<evidence type="ECO:0000259" key="9">
    <source>
        <dbReference type="SMART" id="SM00872"/>
    </source>
</evidence>
<protein>
    <submittedName>
        <fullName evidence="10">Lysosomal alpha-mannosidase</fullName>
    </submittedName>
</protein>
<comment type="caution">
    <text evidence="10">The sequence shown here is derived from an EMBL/GenBank/DDBJ whole genome shotgun (WGS) entry which is preliminary data.</text>
</comment>
<evidence type="ECO:0000256" key="6">
    <source>
        <dbReference type="ARBA" id="ARBA00023157"/>
    </source>
</evidence>
<dbReference type="InterPro" id="IPR037094">
    <property type="entry name" value="Glyco_hydro_38_cen_sf"/>
</dbReference>
<dbReference type="GO" id="GO:0004559">
    <property type="term" value="F:alpha-mannosidase activity"/>
    <property type="evidence" value="ECO:0007669"/>
    <property type="project" value="InterPro"/>
</dbReference>
<reference evidence="10 11" key="1">
    <citation type="submission" date="2024-03" db="EMBL/GenBank/DDBJ databases">
        <title>The Acrasis kona genome and developmental transcriptomes reveal deep origins of eukaryotic multicellular pathways.</title>
        <authorList>
            <person name="Sheikh S."/>
            <person name="Fu C.-J."/>
            <person name="Brown M.W."/>
            <person name="Baldauf S.L."/>
        </authorList>
    </citation>
    <scope>NUCLEOTIDE SEQUENCE [LARGE SCALE GENOMIC DNA]</scope>
    <source>
        <strain evidence="10 11">ATCC MYA-3509</strain>
    </source>
</reference>